<accession>A0ABW4DMH2</accession>
<keyword evidence="4 6" id="KW-1133">Transmembrane helix</keyword>
<dbReference type="EMBL" id="JBHTOF010000023">
    <property type="protein sequence ID" value="MFD1465083.1"/>
    <property type="molecule type" value="Genomic_DNA"/>
</dbReference>
<dbReference type="Gene3D" id="1.20.58.340">
    <property type="entry name" value="Magnesium transport protein CorA, transmembrane region"/>
    <property type="match status" value="2"/>
</dbReference>
<organism evidence="7 8">
    <name type="scientific">Lapidilactobacillus mulanensis</name>
    <dbReference type="NCBI Taxonomy" id="2485999"/>
    <lineage>
        <taxon>Bacteria</taxon>
        <taxon>Bacillati</taxon>
        <taxon>Bacillota</taxon>
        <taxon>Bacilli</taxon>
        <taxon>Lactobacillales</taxon>
        <taxon>Lactobacillaceae</taxon>
        <taxon>Lapidilactobacillus</taxon>
    </lineage>
</organism>
<dbReference type="InterPro" id="IPR047199">
    <property type="entry name" value="CorA-like"/>
</dbReference>
<dbReference type="PANTHER" id="PTHR47891">
    <property type="entry name" value="TRANSPORTER-RELATED"/>
    <property type="match status" value="1"/>
</dbReference>
<proteinExistence type="inferred from homology"/>
<evidence type="ECO:0000256" key="4">
    <source>
        <dbReference type="ARBA" id="ARBA00022989"/>
    </source>
</evidence>
<reference evidence="8" key="1">
    <citation type="journal article" date="2019" name="Int. J. Syst. Evol. Microbiol.">
        <title>The Global Catalogue of Microorganisms (GCM) 10K type strain sequencing project: providing services to taxonomists for standard genome sequencing and annotation.</title>
        <authorList>
            <consortium name="The Broad Institute Genomics Platform"/>
            <consortium name="The Broad Institute Genome Sequencing Center for Infectious Disease"/>
            <person name="Wu L."/>
            <person name="Ma J."/>
        </authorList>
    </citation>
    <scope>NUCLEOTIDE SEQUENCE [LARGE SCALE GENOMIC DNA]</scope>
    <source>
        <strain evidence="8">CCM 8951</strain>
    </source>
</reference>
<comment type="subcellular location">
    <subcellularLocation>
        <location evidence="1">Membrane</location>
        <topology evidence="1">Multi-pass membrane protein</topology>
    </subcellularLocation>
</comment>
<evidence type="ECO:0000256" key="1">
    <source>
        <dbReference type="ARBA" id="ARBA00004141"/>
    </source>
</evidence>
<keyword evidence="8" id="KW-1185">Reference proteome</keyword>
<evidence type="ECO:0000256" key="2">
    <source>
        <dbReference type="ARBA" id="ARBA00009765"/>
    </source>
</evidence>
<feature type="transmembrane region" description="Helical" evidence="6">
    <location>
        <begin position="246"/>
        <end position="265"/>
    </location>
</feature>
<dbReference type="PANTHER" id="PTHR47891:SF1">
    <property type="entry name" value="CORA-MAGNESIUM AND COBALT TRANSPORTER"/>
    <property type="match status" value="1"/>
</dbReference>
<gene>
    <name evidence="7" type="ORF">ACFQ4L_03125</name>
</gene>
<comment type="caution">
    <text evidence="7">The sequence shown here is derived from an EMBL/GenBank/DDBJ whole genome shotgun (WGS) entry which is preliminary data.</text>
</comment>
<keyword evidence="5 6" id="KW-0472">Membrane</keyword>
<sequence>MIHSTSTKNHYQWVQTDAMTPAEREKLQHKFKLTNEMLTYVTDQDESPNYVYDGDLDQELVIVHVPYVIDPDHFRYLTRPVSFLIHQGALFTFNESSLLWVNQIFDSANQNLEIKSPETFILRSLFELMDSYIPIIKAITKKRNQLDKLLNKDAKNKDLLELSYLRQTLTFLLSAIQSNHTVLMRLSKNHFTADADQKMQDLLEDATIEAEQVQRMIEIETQVVDRIADTFDSIVNNNLNDTMKVLTIWSLTMAVPTIITGFYGMNVRLPFASSHSSWLVAIGLSLLGVAWLLTALKVHHKM</sequence>
<evidence type="ECO:0000313" key="8">
    <source>
        <dbReference type="Proteomes" id="UP001597244"/>
    </source>
</evidence>
<dbReference type="Proteomes" id="UP001597244">
    <property type="component" value="Unassembled WGS sequence"/>
</dbReference>
<evidence type="ECO:0000256" key="6">
    <source>
        <dbReference type="SAM" id="Phobius"/>
    </source>
</evidence>
<dbReference type="InterPro" id="IPR002523">
    <property type="entry name" value="MgTranspt_CorA/ZnTranspt_ZntB"/>
</dbReference>
<name>A0ABW4DMH2_9LACO</name>
<dbReference type="CDD" id="cd12827">
    <property type="entry name" value="EcCorA_ZntB-like_u2"/>
    <property type="match status" value="1"/>
</dbReference>
<dbReference type="InterPro" id="IPR045863">
    <property type="entry name" value="CorA_TM1_TM2"/>
</dbReference>
<protein>
    <submittedName>
        <fullName evidence="7">Magnesium transporter CorA family protein</fullName>
    </submittedName>
</protein>
<feature type="transmembrane region" description="Helical" evidence="6">
    <location>
        <begin position="277"/>
        <end position="296"/>
    </location>
</feature>
<evidence type="ECO:0000256" key="3">
    <source>
        <dbReference type="ARBA" id="ARBA00022692"/>
    </source>
</evidence>
<dbReference type="Pfam" id="PF01544">
    <property type="entry name" value="CorA"/>
    <property type="match status" value="1"/>
</dbReference>
<dbReference type="SUPFAM" id="SSF143865">
    <property type="entry name" value="CorA soluble domain-like"/>
    <property type="match status" value="1"/>
</dbReference>
<comment type="similarity">
    <text evidence="2">Belongs to the CorA metal ion transporter (MIT) (TC 1.A.35) family.</text>
</comment>
<keyword evidence="3 6" id="KW-0812">Transmembrane</keyword>
<dbReference type="SUPFAM" id="SSF144083">
    <property type="entry name" value="Magnesium transport protein CorA, transmembrane region"/>
    <property type="match status" value="1"/>
</dbReference>
<dbReference type="RefSeq" id="WP_125578247.1">
    <property type="nucleotide sequence ID" value="NZ_JBHTOF010000023.1"/>
</dbReference>
<dbReference type="InterPro" id="IPR045861">
    <property type="entry name" value="CorA_cytoplasmic_dom"/>
</dbReference>
<dbReference type="Gene3D" id="3.30.460.20">
    <property type="entry name" value="CorA soluble domain-like"/>
    <property type="match status" value="1"/>
</dbReference>
<evidence type="ECO:0000256" key="5">
    <source>
        <dbReference type="ARBA" id="ARBA00023136"/>
    </source>
</evidence>
<evidence type="ECO:0000313" key="7">
    <source>
        <dbReference type="EMBL" id="MFD1465083.1"/>
    </source>
</evidence>